<dbReference type="OMA" id="GEPEINC"/>
<dbReference type="PROSITE" id="PS51034">
    <property type="entry name" value="ZP_2"/>
    <property type="match status" value="1"/>
</dbReference>
<dbReference type="AlphaFoldDB" id="A0A915JWM9"/>
<dbReference type="Pfam" id="PF25301">
    <property type="entry name" value="CUT_C"/>
    <property type="match status" value="1"/>
</dbReference>
<dbReference type="InterPro" id="IPR057475">
    <property type="entry name" value="CUT_C"/>
</dbReference>
<evidence type="ECO:0000256" key="2">
    <source>
        <dbReference type="SAM" id="MobiDB-lite"/>
    </source>
</evidence>
<feature type="compositionally biased region" description="Low complexity" evidence="2">
    <location>
        <begin position="357"/>
        <end position="370"/>
    </location>
</feature>
<feature type="compositionally biased region" description="Polar residues" evidence="2">
    <location>
        <begin position="153"/>
        <end position="165"/>
    </location>
</feature>
<evidence type="ECO:0000256" key="3">
    <source>
        <dbReference type="SAM" id="Phobius"/>
    </source>
</evidence>
<dbReference type="PANTHER" id="PTHR22907">
    <property type="entry name" value="GH04558P"/>
    <property type="match status" value="1"/>
</dbReference>
<name>A0A915JWM9_ROMCU</name>
<reference evidence="6" key="1">
    <citation type="submission" date="2022-11" db="UniProtKB">
        <authorList>
            <consortium name="WormBaseParasite"/>
        </authorList>
    </citation>
    <scope>IDENTIFICATION</scope>
</reference>
<keyword evidence="3" id="KW-0812">Transmembrane</keyword>
<evidence type="ECO:0000256" key="1">
    <source>
        <dbReference type="ARBA" id="ARBA00022729"/>
    </source>
</evidence>
<evidence type="ECO:0000313" key="5">
    <source>
        <dbReference type="Proteomes" id="UP000887565"/>
    </source>
</evidence>
<protein>
    <submittedName>
        <fullName evidence="6">ZP domain-containing protein</fullName>
    </submittedName>
</protein>
<organism evidence="5 6">
    <name type="scientific">Romanomermis culicivorax</name>
    <name type="common">Nematode worm</name>
    <dbReference type="NCBI Taxonomy" id="13658"/>
    <lineage>
        <taxon>Eukaryota</taxon>
        <taxon>Metazoa</taxon>
        <taxon>Ecdysozoa</taxon>
        <taxon>Nematoda</taxon>
        <taxon>Enoplea</taxon>
        <taxon>Dorylaimia</taxon>
        <taxon>Mermithida</taxon>
        <taxon>Mermithoidea</taxon>
        <taxon>Mermithidae</taxon>
        <taxon>Romanomermis</taxon>
    </lineage>
</organism>
<dbReference type="InterPro" id="IPR001507">
    <property type="entry name" value="ZP_dom"/>
</dbReference>
<feature type="domain" description="ZP" evidence="4">
    <location>
        <begin position="1"/>
        <end position="127"/>
    </location>
</feature>
<evidence type="ECO:0000259" key="4">
    <source>
        <dbReference type="PROSITE" id="PS51034"/>
    </source>
</evidence>
<dbReference type="Proteomes" id="UP000887565">
    <property type="component" value="Unplaced"/>
</dbReference>
<evidence type="ECO:0000313" key="6">
    <source>
        <dbReference type="WBParaSite" id="nRc.2.0.1.t30731-RA"/>
    </source>
</evidence>
<dbReference type="WBParaSite" id="nRc.2.0.1.t30731-RA">
    <property type="protein sequence ID" value="nRc.2.0.1.t30731-RA"/>
    <property type="gene ID" value="nRc.2.0.1.g30731"/>
</dbReference>
<keyword evidence="5" id="KW-1185">Reference proteome</keyword>
<proteinExistence type="predicted"/>
<feature type="compositionally biased region" description="Polar residues" evidence="2">
    <location>
        <begin position="217"/>
        <end position="230"/>
    </location>
</feature>
<accession>A0A915JWM9</accession>
<dbReference type="InterPro" id="IPR051962">
    <property type="entry name" value="Cuticlin"/>
</dbReference>
<sequence length="381" mass="42294">MITTGHVTNQMAMPVCRYEILSTTAAGLPVKYAKVGEMVYHRWICDAQDELSNKIVELATRLPEKNNQCSIDKYVLQDLDYSADLMAGREAHVFKFADKSTLYFNCQLEIAIKTAENPNCNATRPKCDRNMTIPQATSSSDTTTVSTNTISSENSMSAKAETTSNTVTMQPNTFNIVNLTSRISSNLPNDTIPVVVPDIFHNGTFTNFSVPFRSSMLDGTTETPNDSTNGIDRKRRDDLLMARDYPEKLGDFDLPRQQLLVLDIDDDKDHASSKNDPQSSDADSYQPSGFLPTKCDASTVNNNNNKLCLSVVVFYTFFLSLVLISLICIFFTIKACLVRRKLQRIYFLRTNNRKNVCSSSTTTSNGCGSSHADDSSLSMAS</sequence>
<dbReference type="PANTHER" id="PTHR22907:SF57">
    <property type="entry name" value="CUTICLIN-4"/>
    <property type="match status" value="1"/>
</dbReference>
<keyword evidence="1" id="KW-0732">Signal</keyword>
<keyword evidence="3" id="KW-0472">Membrane</keyword>
<feature type="region of interest" description="Disordered" evidence="2">
    <location>
        <begin position="357"/>
        <end position="381"/>
    </location>
</feature>
<feature type="region of interest" description="Disordered" evidence="2">
    <location>
        <begin position="267"/>
        <end position="287"/>
    </location>
</feature>
<feature type="compositionally biased region" description="Polar residues" evidence="2">
    <location>
        <begin position="274"/>
        <end position="287"/>
    </location>
</feature>
<feature type="region of interest" description="Disordered" evidence="2">
    <location>
        <begin position="214"/>
        <end position="234"/>
    </location>
</feature>
<feature type="compositionally biased region" description="Low complexity" evidence="2">
    <location>
        <begin position="137"/>
        <end position="152"/>
    </location>
</feature>
<feature type="region of interest" description="Disordered" evidence="2">
    <location>
        <begin position="131"/>
        <end position="165"/>
    </location>
</feature>
<feature type="transmembrane region" description="Helical" evidence="3">
    <location>
        <begin position="312"/>
        <end position="337"/>
    </location>
</feature>
<keyword evidence="3" id="KW-1133">Transmembrane helix</keyword>